<name>A0ABT9VN65_9BACI</name>
<dbReference type="Gene3D" id="3.40.50.1820">
    <property type="entry name" value="alpha/beta hydrolase"/>
    <property type="match status" value="1"/>
</dbReference>
<dbReference type="RefSeq" id="WP_419151859.1">
    <property type="nucleotide sequence ID" value="NZ_JAUSTR010000004.1"/>
</dbReference>
<evidence type="ECO:0000256" key="1">
    <source>
        <dbReference type="ARBA" id="ARBA00022801"/>
    </source>
</evidence>
<dbReference type="InterPro" id="IPR029058">
    <property type="entry name" value="AB_hydrolase_fold"/>
</dbReference>
<dbReference type="EMBL" id="JAUSTR010000004">
    <property type="protein sequence ID" value="MDQ0162414.1"/>
    <property type="molecule type" value="Genomic_DNA"/>
</dbReference>
<dbReference type="NCBIfam" id="NF007857">
    <property type="entry name" value="PRK10566.1"/>
    <property type="match status" value="1"/>
</dbReference>
<evidence type="ECO:0000259" key="2">
    <source>
        <dbReference type="Pfam" id="PF00326"/>
    </source>
</evidence>
<dbReference type="InterPro" id="IPR001375">
    <property type="entry name" value="Peptidase_S9_cat"/>
</dbReference>
<dbReference type="PANTHER" id="PTHR22946:SF9">
    <property type="entry name" value="POLYKETIDE TRANSFERASE AF380"/>
    <property type="match status" value="1"/>
</dbReference>
<gene>
    <name evidence="3" type="ORF">J2S06_001491</name>
</gene>
<dbReference type="InterPro" id="IPR050261">
    <property type="entry name" value="FrsA_esterase"/>
</dbReference>
<evidence type="ECO:0000313" key="4">
    <source>
        <dbReference type="Proteomes" id="UP001225646"/>
    </source>
</evidence>
<keyword evidence="4" id="KW-1185">Reference proteome</keyword>
<dbReference type="SUPFAM" id="SSF53474">
    <property type="entry name" value="alpha/beta-Hydrolases"/>
    <property type="match status" value="1"/>
</dbReference>
<keyword evidence="1" id="KW-0378">Hydrolase</keyword>
<reference evidence="3 4" key="1">
    <citation type="submission" date="2023-07" db="EMBL/GenBank/DDBJ databases">
        <title>Genomic Encyclopedia of Type Strains, Phase IV (KMG-IV): sequencing the most valuable type-strain genomes for metagenomic binning, comparative biology and taxonomic classification.</title>
        <authorList>
            <person name="Goeker M."/>
        </authorList>
    </citation>
    <scope>NUCLEOTIDE SEQUENCE [LARGE SCALE GENOMIC DNA]</scope>
    <source>
        <strain evidence="3 4">DSM 19092</strain>
    </source>
</reference>
<evidence type="ECO:0000313" key="3">
    <source>
        <dbReference type="EMBL" id="MDQ0162414.1"/>
    </source>
</evidence>
<comment type="caution">
    <text evidence="3">The sequence shown here is derived from an EMBL/GenBank/DDBJ whole genome shotgun (WGS) entry which is preliminary data.</text>
</comment>
<organism evidence="3 4">
    <name type="scientific">Aeribacillus alveayuensis</name>
    <dbReference type="NCBI Taxonomy" id="279215"/>
    <lineage>
        <taxon>Bacteria</taxon>
        <taxon>Bacillati</taxon>
        <taxon>Bacillota</taxon>
        <taxon>Bacilli</taxon>
        <taxon>Bacillales</taxon>
        <taxon>Bacillaceae</taxon>
        <taxon>Aeribacillus</taxon>
    </lineage>
</organism>
<dbReference type="PANTHER" id="PTHR22946">
    <property type="entry name" value="DIENELACTONE HYDROLASE DOMAIN-CONTAINING PROTEIN-RELATED"/>
    <property type="match status" value="1"/>
</dbReference>
<dbReference type="Pfam" id="PF00326">
    <property type="entry name" value="Peptidase_S9"/>
    <property type="match status" value="1"/>
</dbReference>
<feature type="domain" description="Peptidase S9 prolyl oligopeptidase catalytic" evidence="2">
    <location>
        <begin position="88"/>
        <end position="257"/>
    </location>
</feature>
<dbReference type="Proteomes" id="UP001225646">
    <property type="component" value="Unassembled WGS sequence"/>
</dbReference>
<accession>A0ABT9VN65</accession>
<protein>
    <submittedName>
        <fullName evidence="3">Fermentation-respiration switch protein FrsA (DUF1100 family)</fullName>
    </submittedName>
</protein>
<proteinExistence type="predicted"/>
<sequence>MKVVVDHLYINGIPLLHLYKEGNERIKLPFVIFVHGFTSAKEHNLHYAYLLAKKGFRVALPEAKYHGERGFLSTENELMLKFWDIVIQMIQDLNEIKAYFEKKEWILNQQIGVAGTSMGGMITLGALTQYSWIKAAVCLMGSPYYQAFARQQIKMLKQEGVEISLSDEELNEQIDKLYDYDLSLHKEALANRPILFWHGKKDTVVPYDPTYQFYEDIKPLYQHNQDDLQFFSDENAGHKVSRQGVLWTVEWFEKHLQQNNRNEIKSSL</sequence>